<dbReference type="PANTHER" id="PTHR18964">
    <property type="entry name" value="ROK (REPRESSOR, ORF, KINASE) FAMILY"/>
    <property type="match status" value="1"/>
</dbReference>
<dbReference type="Pfam" id="PF00480">
    <property type="entry name" value="ROK"/>
    <property type="match status" value="1"/>
</dbReference>
<sequence length="315" mass="31032">MGALSPGGPCFVGVDVGGTTIKAALFDDTALFDGAARPVVEVREPTPADAGPDAVVAALLAVTRQVVELAQARLARPAAIGVAALGLVDEAAGLAVRSARIGWRDVPLRAIVERELAIPVALGHDLRAAALAEARLGAGRGSASFAFLAVGTGVGGAVVLDGVPLTGAHARAAEIGHLRVAGADLACPCGSVGCLETVASARGIALAYRARTGRTVTAADVAGRLADDADAAAVWARAVDALAEALAICQLVVDPAAVVIGGGLSLAGDLLLRPLRGALADRVTLGPAPPLVRSALGDRSALVGAGLLAARLLGG</sequence>
<organism evidence="2 3">
    <name type="scientific">Pseudofrankia inefficax (strain DSM 45817 / CECT 9037 / DDB 130130 / EuI1c)</name>
    <name type="common">Frankia inefficax</name>
    <dbReference type="NCBI Taxonomy" id="298654"/>
    <lineage>
        <taxon>Bacteria</taxon>
        <taxon>Bacillati</taxon>
        <taxon>Actinomycetota</taxon>
        <taxon>Actinomycetes</taxon>
        <taxon>Frankiales</taxon>
        <taxon>Frankiaceae</taxon>
        <taxon>Pseudofrankia</taxon>
    </lineage>
</organism>
<evidence type="ECO:0000256" key="1">
    <source>
        <dbReference type="ARBA" id="ARBA00006479"/>
    </source>
</evidence>
<dbReference type="Proteomes" id="UP000002484">
    <property type="component" value="Chromosome"/>
</dbReference>
<dbReference type="InParanoid" id="E3J3Y6"/>
<dbReference type="eggNOG" id="COG1940">
    <property type="taxonomic scope" value="Bacteria"/>
</dbReference>
<dbReference type="InterPro" id="IPR043129">
    <property type="entry name" value="ATPase_NBD"/>
</dbReference>
<comment type="similarity">
    <text evidence="1">Belongs to the ROK (NagC/XylR) family.</text>
</comment>
<dbReference type="PANTHER" id="PTHR18964:SF149">
    <property type="entry name" value="BIFUNCTIONAL UDP-N-ACETYLGLUCOSAMINE 2-EPIMERASE_N-ACETYLMANNOSAMINE KINASE"/>
    <property type="match status" value="1"/>
</dbReference>
<dbReference type="Gene3D" id="3.30.420.40">
    <property type="match status" value="2"/>
</dbReference>
<dbReference type="STRING" id="298654.FraEuI1c_2586"/>
<name>E3J3Y6_PSEI1</name>
<dbReference type="RefSeq" id="WP_013423737.1">
    <property type="nucleotide sequence ID" value="NC_014666.1"/>
</dbReference>
<dbReference type="PROSITE" id="PS01125">
    <property type="entry name" value="ROK"/>
    <property type="match status" value="1"/>
</dbReference>
<gene>
    <name evidence="2" type="ordered locus">FraEuI1c_2586</name>
</gene>
<reference evidence="2 3" key="1">
    <citation type="submission" date="2010-10" db="EMBL/GenBank/DDBJ databases">
        <title>Complete sequence of Frankia sp. EuI1c.</title>
        <authorList>
            <consortium name="US DOE Joint Genome Institute"/>
            <person name="Lucas S."/>
            <person name="Copeland A."/>
            <person name="Lapidus A."/>
            <person name="Cheng J.-F."/>
            <person name="Bruce D."/>
            <person name="Goodwin L."/>
            <person name="Pitluck S."/>
            <person name="Chertkov O."/>
            <person name="Detter J.C."/>
            <person name="Han C."/>
            <person name="Tapia R."/>
            <person name="Land M."/>
            <person name="Hauser L."/>
            <person name="Jeffries C."/>
            <person name="Kyrpides N."/>
            <person name="Ivanova N."/>
            <person name="Mikhailova N."/>
            <person name="Beauchemin N."/>
            <person name="Sen A."/>
            <person name="Sur S.A."/>
            <person name="Gtari M."/>
            <person name="Wall L."/>
            <person name="Tisa L."/>
            <person name="Woyke T."/>
        </authorList>
    </citation>
    <scope>NUCLEOTIDE SEQUENCE [LARGE SCALE GENOMIC DNA]</scope>
    <source>
        <strain evidence="3">DSM 45817 / CECT 9037 / EuI1c</strain>
    </source>
</reference>
<protein>
    <submittedName>
        <fullName evidence="2">ROK family protein</fullName>
    </submittedName>
</protein>
<dbReference type="AlphaFoldDB" id="E3J3Y6"/>
<evidence type="ECO:0000313" key="2">
    <source>
        <dbReference type="EMBL" id="ADP80619.1"/>
    </source>
</evidence>
<dbReference type="KEGG" id="fri:FraEuI1c_2586"/>
<keyword evidence="3" id="KW-1185">Reference proteome</keyword>
<accession>E3J3Y6</accession>
<dbReference type="HOGENOM" id="CLU_036604_0_4_11"/>
<dbReference type="InterPro" id="IPR049874">
    <property type="entry name" value="ROK_cs"/>
</dbReference>
<dbReference type="EMBL" id="CP002299">
    <property type="protein sequence ID" value="ADP80619.1"/>
    <property type="molecule type" value="Genomic_DNA"/>
</dbReference>
<evidence type="ECO:0000313" key="3">
    <source>
        <dbReference type="Proteomes" id="UP000002484"/>
    </source>
</evidence>
<dbReference type="SUPFAM" id="SSF53067">
    <property type="entry name" value="Actin-like ATPase domain"/>
    <property type="match status" value="1"/>
</dbReference>
<proteinExistence type="inferred from homology"/>
<dbReference type="InterPro" id="IPR000600">
    <property type="entry name" value="ROK"/>
</dbReference>